<name>A0ABT6XMN3_9FLAO</name>
<evidence type="ECO:0000313" key="3">
    <source>
        <dbReference type="Proteomes" id="UP001230035"/>
    </source>
</evidence>
<protein>
    <submittedName>
        <fullName evidence="2">PcfK-like family protein</fullName>
    </submittedName>
</protein>
<organism evidence="2 3">
    <name type="scientific">Flavobacterium sedimenticola</name>
    <dbReference type="NCBI Taxonomy" id="3043286"/>
    <lineage>
        <taxon>Bacteria</taxon>
        <taxon>Pseudomonadati</taxon>
        <taxon>Bacteroidota</taxon>
        <taxon>Flavobacteriia</taxon>
        <taxon>Flavobacteriales</taxon>
        <taxon>Flavobacteriaceae</taxon>
        <taxon>Flavobacterium</taxon>
    </lineage>
</organism>
<comment type="caution">
    <text evidence="2">The sequence shown here is derived from an EMBL/GenBank/DDBJ whole genome shotgun (WGS) entry which is preliminary data.</text>
</comment>
<dbReference type="Pfam" id="PF14058">
    <property type="entry name" value="PcfK"/>
    <property type="match status" value="1"/>
</dbReference>
<dbReference type="RefSeq" id="WP_283238025.1">
    <property type="nucleotide sequence ID" value="NZ_JASGBP010000001.1"/>
</dbReference>
<dbReference type="EMBL" id="JASGBP010000001">
    <property type="protein sequence ID" value="MDI9256346.1"/>
    <property type="molecule type" value="Genomic_DNA"/>
</dbReference>
<gene>
    <name evidence="2" type="ORF">QHT84_02840</name>
</gene>
<dbReference type="InterPro" id="IPR025624">
    <property type="entry name" value="PcfK"/>
</dbReference>
<proteinExistence type="predicted"/>
<accession>A0ABT6XMN3</accession>
<sequence>MKTSDAFKETIKNYLDNRAAQDELFAANYKKENKNIDECCNYVMKCAKEGGFSGYTDEEVFGWAVHYYDEDDIKNISPISGKVIINRAVELTDDEKVKAKEMAFKAEKDKYIPEVKEELKKTISLTPEEIAEAKEEAKKLAISEALEKMKSKKKAEAKEQKPEEVQPSLF</sequence>
<keyword evidence="3" id="KW-1185">Reference proteome</keyword>
<reference evidence="2 3" key="1">
    <citation type="submission" date="2023-05" db="EMBL/GenBank/DDBJ databases">
        <title>Flavobacterium sedimenti sp. nov., isolated from the sediment.</title>
        <authorList>
            <person name="Wu N."/>
        </authorList>
    </citation>
    <scope>NUCLEOTIDE SEQUENCE [LARGE SCALE GENOMIC DNA]</scope>
    <source>
        <strain evidence="2 3">YZ-48</strain>
    </source>
</reference>
<feature type="region of interest" description="Disordered" evidence="1">
    <location>
        <begin position="151"/>
        <end position="170"/>
    </location>
</feature>
<feature type="compositionally biased region" description="Basic and acidic residues" evidence="1">
    <location>
        <begin position="151"/>
        <end position="164"/>
    </location>
</feature>
<evidence type="ECO:0000256" key="1">
    <source>
        <dbReference type="SAM" id="MobiDB-lite"/>
    </source>
</evidence>
<evidence type="ECO:0000313" key="2">
    <source>
        <dbReference type="EMBL" id="MDI9256346.1"/>
    </source>
</evidence>
<dbReference type="Proteomes" id="UP001230035">
    <property type="component" value="Unassembled WGS sequence"/>
</dbReference>